<evidence type="ECO:0000313" key="2">
    <source>
        <dbReference type="Proteomes" id="UP001419268"/>
    </source>
</evidence>
<dbReference type="AlphaFoldDB" id="A0AAP0PDI9"/>
<keyword evidence="2" id="KW-1185">Reference proteome</keyword>
<dbReference type="Proteomes" id="UP001419268">
    <property type="component" value="Unassembled WGS sequence"/>
</dbReference>
<accession>A0AAP0PDI9</accession>
<name>A0AAP0PDI9_9MAGN</name>
<sequence>MESRRYFCKANRIKEGKEFSIDLEVETLQWLKEVVKEIERPQPLKGFKRYFHWNQNVSTVKAFDNERGFPRITKHRVENHETNNSNSKSSNLFDPHRVVMIHHTNAWTRWSKLEENLSKHLGRTITTHIIRDDRAALHLQSIQRVMEKELRGEALAVNQWSIEAQGLRAIATDILHFQMALVCKDQSQWRIECIPSRNRANYLLEEHLSTIPLGDPIVTRTSSALVCCLPHELRGHGRWIDVNLE</sequence>
<reference evidence="1 2" key="1">
    <citation type="submission" date="2024-01" db="EMBL/GenBank/DDBJ databases">
        <title>Genome assemblies of Stephania.</title>
        <authorList>
            <person name="Yang L."/>
        </authorList>
    </citation>
    <scope>NUCLEOTIDE SEQUENCE [LARGE SCALE GENOMIC DNA]</scope>
    <source>
        <strain evidence="1">JXDWG</strain>
        <tissue evidence="1">Leaf</tissue>
    </source>
</reference>
<proteinExistence type="predicted"/>
<gene>
    <name evidence="1" type="ORF">Scep_009863</name>
</gene>
<protein>
    <submittedName>
        <fullName evidence="1">Uncharacterized protein</fullName>
    </submittedName>
</protein>
<dbReference type="EMBL" id="JBBNAG010000004">
    <property type="protein sequence ID" value="KAK9140182.1"/>
    <property type="molecule type" value="Genomic_DNA"/>
</dbReference>
<evidence type="ECO:0000313" key="1">
    <source>
        <dbReference type="EMBL" id="KAK9140182.1"/>
    </source>
</evidence>
<comment type="caution">
    <text evidence="1">The sequence shown here is derived from an EMBL/GenBank/DDBJ whole genome shotgun (WGS) entry which is preliminary data.</text>
</comment>
<organism evidence="1 2">
    <name type="scientific">Stephania cephalantha</name>
    <dbReference type="NCBI Taxonomy" id="152367"/>
    <lineage>
        <taxon>Eukaryota</taxon>
        <taxon>Viridiplantae</taxon>
        <taxon>Streptophyta</taxon>
        <taxon>Embryophyta</taxon>
        <taxon>Tracheophyta</taxon>
        <taxon>Spermatophyta</taxon>
        <taxon>Magnoliopsida</taxon>
        <taxon>Ranunculales</taxon>
        <taxon>Menispermaceae</taxon>
        <taxon>Menispermoideae</taxon>
        <taxon>Cissampelideae</taxon>
        <taxon>Stephania</taxon>
    </lineage>
</organism>